<sequence length="229" mass="26499">MGVLDFVPEYIVSSLSTIAIMGDSPYDFCEKLMWFFRSFGCPFDGLFHSLNVGGEKESCCLFWLSANYFKLKNNEDSNDKGTDQIIVDDNPIDEFLFRKLATVTITALLSIVYPWMTVLIVYLTPPVGNYCRSKYVTVICSIWSFNSALAYIYHIKGESDLIMSEESDLIVSVKTGKWKSIRKFVEKWKRMRKLHKWFSICEKTQTYDNCRQLDQSGLLIILDMRLPGF</sequence>
<reference evidence="2" key="1">
    <citation type="submission" date="2021-06" db="EMBL/GenBank/DDBJ databases">
        <authorList>
            <person name="Kallberg Y."/>
            <person name="Tangrot J."/>
            <person name="Rosling A."/>
        </authorList>
    </citation>
    <scope>NUCLEOTIDE SEQUENCE</scope>
    <source>
        <strain evidence="2">87-6 pot B 2015</strain>
    </source>
</reference>
<proteinExistence type="predicted"/>
<dbReference type="Proteomes" id="UP000789375">
    <property type="component" value="Unassembled WGS sequence"/>
</dbReference>
<dbReference type="AlphaFoldDB" id="A0A9N9FTV0"/>
<evidence type="ECO:0000313" key="3">
    <source>
        <dbReference type="Proteomes" id="UP000789375"/>
    </source>
</evidence>
<keyword evidence="1" id="KW-1133">Transmembrane helix</keyword>
<comment type="caution">
    <text evidence="2">The sequence shown here is derived from an EMBL/GenBank/DDBJ whole genome shotgun (WGS) entry which is preliminary data.</text>
</comment>
<name>A0A9N9FTV0_FUNMO</name>
<organism evidence="2 3">
    <name type="scientific">Funneliformis mosseae</name>
    <name type="common">Endomycorrhizal fungus</name>
    <name type="synonym">Glomus mosseae</name>
    <dbReference type="NCBI Taxonomy" id="27381"/>
    <lineage>
        <taxon>Eukaryota</taxon>
        <taxon>Fungi</taxon>
        <taxon>Fungi incertae sedis</taxon>
        <taxon>Mucoromycota</taxon>
        <taxon>Glomeromycotina</taxon>
        <taxon>Glomeromycetes</taxon>
        <taxon>Glomerales</taxon>
        <taxon>Glomeraceae</taxon>
        <taxon>Funneliformis</taxon>
    </lineage>
</organism>
<keyword evidence="3" id="KW-1185">Reference proteome</keyword>
<keyword evidence="1" id="KW-0472">Membrane</keyword>
<dbReference type="EMBL" id="CAJVPP010001511">
    <property type="protein sequence ID" value="CAG8559785.1"/>
    <property type="molecule type" value="Genomic_DNA"/>
</dbReference>
<keyword evidence="1" id="KW-0812">Transmembrane</keyword>
<evidence type="ECO:0000313" key="2">
    <source>
        <dbReference type="EMBL" id="CAG8559785.1"/>
    </source>
</evidence>
<accession>A0A9N9FTV0</accession>
<feature type="transmembrane region" description="Helical" evidence="1">
    <location>
        <begin position="135"/>
        <end position="153"/>
    </location>
</feature>
<feature type="transmembrane region" description="Helical" evidence="1">
    <location>
        <begin position="100"/>
        <end position="123"/>
    </location>
</feature>
<protein>
    <submittedName>
        <fullName evidence="2">11016_t:CDS:1</fullName>
    </submittedName>
</protein>
<gene>
    <name evidence="2" type="ORF">FMOSSE_LOCUS6899</name>
</gene>
<evidence type="ECO:0000256" key="1">
    <source>
        <dbReference type="SAM" id="Phobius"/>
    </source>
</evidence>